<gene>
    <name evidence="1" type="ORF">V6N12_018839</name>
</gene>
<dbReference type="EMBL" id="JBBPBM010002524">
    <property type="protein sequence ID" value="KAK8477447.1"/>
    <property type="molecule type" value="Genomic_DNA"/>
</dbReference>
<keyword evidence="2" id="KW-1185">Reference proteome</keyword>
<dbReference type="PANTHER" id="PTHR24128">
    <property type="entry name" value="HOMEOBOX PROTEIN WARIAI"/>
    <property type="match status" value="1"/>
</dbReference>
<evidence type="ECO:0000313" key="2">
    <source>
        <dbReference type="Proteomes" id="UP001472677"/>
    </source>
</evidence>
<proteinExistence type="predicted"/>
<name>A0ABR1ZBE0_9ROSI</name>
<accession>A0ABR1ZBE0</accession>
<dbReference type="Proteomes" id="UP001472677">
    <property type="component" value="Unassembled WGS sequence"/>
</dbReference>
<dbReference type="SUPFAM" id="SSF48403">
    <property type="entry name" value="Ankyrin repeat"/>
    <property type="match status" value="1"/>
</dbReference>
<reference evidence="1 2" key="1">
    <citation type="journal article" date="2024" name="G3 (Bethesda)">
        <title>Genome assembly of Hibiscus sabdariffa L. provides insights into metabolisms of medicinal natural products.</title>
        <authorList>
            <person name="Kim T."/>
        </authorList>
    </citation>
    <scope>NUCLEOTIDE SEQUENCE [LARGE SCALE GENOMIC DNA]</scope>
    <source>
        <strain evidence="1">TK-2024</strain>
        <tissue evidence="1">Old leaves</tissue>
    </source>
</reference>
<dbReference type="PANTHER" id="PTHR24128:SF24">
    <property type="entry name" value="ANKYRIN REPEAT PROTEIN"/>
    <property type="match status" value="1"/>
</dbReference>
<comment type="caution">
    <text evidence="1">The sequence shown here is derived from an EMBL/GenBank/DDBJ whole genome shotgun (WGS) entry which is preliminary data.</text>
</comment>
<organism evidence="1 2">
    <name type="scientific">Hibiscus sabdariffa</name>
    <name type="common">roselle</name>
    <dbReference type="NCBI Taxonomy" id="183260"/>
    <lineage>
        <taxon>Eukaryota</taxon>
        <taxon>Viridiplantae</taxon>
        <taxon>Streptophyta</taxon>
        <taxon>Embryophyta</taxon>
        <taxon>Tracheophyta</taxon>
        <taxon>Spermatophyta</taxon>
        <taxon>Magnoliopsida</taxon>
        <taxon>eudicotyledons</taxon>
        <taxon>Gunneridae</taxon>
        <taxon>Pentapetalae</taxon>
        <taxon>rosids</taxon>
        <taxon>malvids</taxon>
        <taxon>Malvales</taxon>
        <taxon>Malvaceae</taxon>
        <taxon>Malvoideae</taxon>
        <taxon>Hibiscus</taxon>
    </lineage>
</organism>
<evidence type="ECO:0000313" key="1">
    <source>
        <dbReference type="EMBL" id="KAK8477447.1"/>
    </source>
</evidence>
<dbReference type="InterPro" id="IPR036770">
    <property type="entry name" value="Ankyrin_rpt-contain_sf"/>
</dbReference>
<protein>
    <submittedName>
        <fullName evidence="1">Uncharacterized protein</fullName>
    </submittedName>
</protein>
<sequence>MYNLHLWFTPLIYDLFLEFHHFLSTIALFGDVDALYRLIHDETNVFNCTDEMEFVDTPLHISDASGNTSFVMEMMSLKPSFARKLNRDGFSPIHLALLKDHAVQSINSSITCLIDKSMIN</sequence>